<sequence length="149" mass="15760">MSDEVEVAVDALHDYAGSLDGLHGGIDAIRNYMYEQGCNKDGFTGLLMVLHPVIDLVGDLFNSTLDFGQDRLSGTAEGIQRNAEVYSEAEAQIEGMFSRLLDGLSAGRDAVVDGAAAVESAVPQSARDAATQAWNSHVESTAERRNGGA</sequence>
<dbReference type="EMBL" id="CP022521">
    <property type="protein sequence ID" value="ASO18146.1"/>
    <property type="molecule type" value="Genomic_DNA"/>
</dbReference>
<dbReference type="AlphaFoldDB" id="A0A221VX74"/>
<dbReference type="KEGG" id="ahg:AHOG_02410"/>
<feature type="region of interest" description="Disordered" evidence="1">
    <location>
        <begin position="128"/>
        <end position="149"/>
    </location>
</feature>
<evidence type="ECO:0000313" key="2">
    <source>
        <dbReference type="EMBL" id="ASO18146.1"/>
    </source>
</evidence>
<dbReference type="OrthoDB" id="3623459at2"/>
<proteinExistence type="predicted"/>
<reference evidence="2 3" key="1">
    <citation type="submission" date="2017-07" db="EMBL/GenBank/DDBJ databases">
        <title>Complete genome sequence of Actinoalloteichus hoggarensis DSM 45943, type strain of Actinoalloteichus hoggarensis.</title>
        <authorList>
            <person name="Ruckert C."/>
            <person name="Nouioui I."/>
            <person name="Willmese J."/>
            <person name="van Wezel G."/>
            <person name="Klenk H.-P."/>
            <person name="Kalinowski J."/>
            <person name="Zotchev S.B."/>
        </authorList>
    </citation>
    <scope>NUCLEOTIDE SEQUENCE [LARGE SCALE GENOMIC DNA]</scope>
    <source>
        <strain evidence="2 3">DSM 45943</strain>
    </source>
</reference>
<evidence type="ECO:0000256" key="1">
    <source>
        <dbReference type="SAM" id="MobiDB-lite"/>
    </source>
</evidence>
<name>A0A221VX74_9PSEU</name>
<dbReference type="Proteomes" id="UP000204221">
    <property type="component" value="Chromosome"/>
</dbReference>
<accession>A0A221VX74</accession>
<protein>
    <submittedName>
        <fullName evidence="2">Uncharacterized protein</fullName>
    </submittedName>
</protein>
<keyword evidence="3" id="KW-1185">Reference proteome</keyword>
<organism evidence="2 3">
    <name type="scientific">Actinoalloteichus hoggarensis</name>
    <dbReference type="NCBI Taxonomy" id="1470176"/>
    <lineage>
        <taxon>Bacteria</taxon>
        <taxon>Bacillati</taxon>
        <taxon>Actinomycetota</taxon>
        <taxon>Actinomycetes</taxon>
        <taxon>Pseudonocardiales</taxon>
        <taxon>Pseudonocardiaceae</taxon>
        <taxon>Actinoalloteichus</taxon>
    </lineage>
</organism>
<dbReference type="RefSeq" id="WP_157736596.1">
    <property type="nucleotide sequence ID" value="NZ_CP022521.1"/>
</dbReference>
<evidence type="ECO:0000313" key="3">
    <source>
        <dbReference type="Proteomes" id="UP000204221"/>
    </source>
</evidence>
<feature type="compositionally biased region" description="Basic and acidic residues" evidence="1">
    <location>
        <begin position="140"/>
        <end position="149"/>
    </location>
</feature>
<gene>
    <name evidence="2" type="ORF">AHOG_02410</name>
</gene>